<gene>
    <name evidence="2" type="ORF">SDC9_87261</name>
</gene>
<organism evidence="2">
    <name type="scientific">bioreactor metagenome</name>
    <dbReference type="NCBI Taxonomy" id="1076179"/>
    <lineage>
        <taxon>unclassified sequences</taxon>
        <taxon>metagenomes</taxon>
        <taxon>ecological metagenomes</taxon>
    </lineage>
</organism>
<comment type="caution">
    <text evidence="2">The sequence shown here is derived from an EMBL/GenBank/DDBJ whole genome shotgun (WGS) entry which is preliminary data.</text>
</comment>
<feature type="compositionally biased region" description="Low complexity" evidence="1">
    <location>
        <begin position="78"/>
        <end position="87"/>
    </location>
</feature>
<dbReference type="AlphaFoldDB" id="A0A644ZIR3"/>
<evidence type="ECO:0000256" key="1">
    <source>
        <dbReference type="SAM" id="MobiDB-lite"/>
    </source>
</evidence>
<feature type="region of interest" description="Disordered" evidence="1">
    <location>
        <begin position="78"/>
        <end position="104"/>
    </location>
</feature>
<proteinExistence type="predicted"/>
<sequence length="104" mass="10780">MGVKPPGLPEIRQDLLQRADRKALFLVHAAKGAGVVAAPVSHLNDEAPCLGRGAVYASVVVHFKIFSNAASFSEVHSTSMAASSSESGGRDGAMRMLLSSGSFP</sequence>
<evidence type="ECO:0000313" key="2">
    <source>
        <dbReference type="EMBL" id="MPM40617.1"/>
    </source>
</evidence>
<accession>A0A644ZIR3</accession>
<reference evidence="2" key="1">
    <citation type="submission" date="2019-08" db="EMBL/GenBank/DDBJ databases">
        <authorList>
            <person name="Kucharzyk K."/>
            <person name="Murdoch R.W."/>
            <person name="Higgins S."/>
            <person name="Loffler F."/>
        </authorList>
    </citation>
    <scope>NUCLEOTIDE SEQUENCE</scope>
</reference>
<protein>
    <submittedName>
        <fullName evidence="2">Uncharacterized protein</fullName>
    </submittedName>
</protein>
<name>A0A644ZIR3_9ZZZZ</name>
<dbReference type="EMBL" id="VSSQ01009065">
    <property type="protein sequence ID" value="MPM40617.1"/>
    <property type="molecule type" value="Genomic_DNA"/>
</dbReference>